<evidence type="ECO:0000313" key="5">
    <source>
        <dbReference type="Proteomes" id="UP000053244"/>
    </source>
</evidence>
<dbReference type="Gene3D" id="3.40.225.10">
    <property type="entry name" value="Class II aldolase/adducin N-terminal domain"/>
    <property type="match status" value="1"/>
</dbReference>
<reference evidence="4 5" key="1">
    <citation type="submission" date="2015-10" db="EMBL/GenBank/DDBJ databases">
        <authorList>
            <person name="Gilbert D.G."/>
        </authorList>
    </citation>
    <scope>NUCLEOTIDE SEQUENCE [LARGE SCALE GENOMIC DNA]</scope>
    <source>
        <strain evidence="4 5">NRRL B-16712</strain>
    </source>
</reference>
<dbReference type="GO" id="GO:0016832">
    <property type="term" value="F:aldehyde-lyase activity"/>
    <property type="evidence" value="ECO:0007669"/>
    <property type="project" value="TreeGrafter"/>
</dbReference>
<evidence type="ECO:0000256" key="2">
    <source>
        <dbReference type="ARBA" id="ARBA00023239"/>
    </source>
</evidence>
<evidence type="ECO:0000256" key="1">
    <source>
        <dbReference type="ARBA" id="ARBA00022723"/>
    </source>
</evidence>
<dbReference type="Pfam" id="PF00596">
    <property type="entry name" value="Aldolase_II"/>
    <property type="match status" value="1"/>
</dbReference>
<keyword evidence="5" id="KW-1185">Reference proteome</keyword>
<organism evidence="4 5">
    <name type="scientific">Actinoplanes awajinensis subsp. mycoplanecinus</name>
    <dbReference type="NCBI Taxonomy" id="135947"/>
    <lineage>
        <taxon>Bacteria</taxon>
        <taxon>Bacillati</taxon>
        <taxon>Actinomycetota</taxon>
        <taxon>Actinomycetes</taxon>
        <taxon>Micromonosporales</taxon>
        <taxon>Micromonosporaceae</taxon>
        <taxon>Actinoplanes</taxon>
    </lineage>
</organism>
<keyword evidence="1" id="KW-0479">Metal-binding</keyword>
<dbReference type="GO" id="GO:0019323">
    <property type="term" value="P:pentose catabolic process"/>
    <property type="evidence" value="ECO:0007669"/>
    <property type="project" value="TreeGrafter"/>
</dbReference>
<evidence type="ECO:0000259" key="3">
    <source>
        <dbReference type="SMART" id="SM01007"/>
    </source>
</evidence>
<dbReference type="InterPro" id="IPR036409">
    <property type="entry name" value="Aldolase_II/adducin_N_sf"/>
</dbReference>
<dbReference type="OrthoDB" id="3729465at2"/>
<sequence length="246" mass="26209">MHIKERRLIAGACRVLAARGLTPGFLGHVSLRVDDERLLVRCRGPRERGLAFTTEQDVRLVTLDGDPGTGGELDGWSVPHELPLHTEVLRTRPDVTAVVHAHPEDVVAADLAGLAIRPIVGALDIPGAHLAAGGVPVYPRSVLIRTRALAAQMTAAMGDRPVVLLRGHGLTSAAADVPGAVLQALSVDRLARIMLAVSSAGGVPRDLPPEDLAELPDLGAGLTSEIAWRHELARLSHRRHHGARRR</sequence>
<dbReference type="AlphaFoldDB" id="A0A124G9R1"/>
<dbReference type="GO" id="GO:0005829">
    <property type="term" value="C:cytosol"/>
    <property type="evidence" value="ECO:0007669"/>
    <property type="project" value="TreeGrafter"/>
</dbReference>
<evidence type="ECO:0000313" key="4">
    <source>
        <dbReference type="EMBL" id="KUL29695.1"/>
    </source>
</evidence>
<gene>
    <name evidence="4" type="ORF">ADL15_26665</name>
</gene>
<comment type="caution">
    <text evidence="4">The sequence shown here is derived from an EMBL/GenBank/DDBJ whole genome shotgun (WGS) entry which is preliminary data.</text>
</comment>
<dbReference type="RefSeq" id="WP_067696902.1">
    <property type="nucleotide sequence ID" value="NZ_LLZH01000276.1"/>
</dbReference>
<dbReference type="InterPro" id="IPR050197">
    <property type="entry name" value="Aldolase_class_II_sugar_metab"/>
</dbReference>
<dbReference type="Proteomes" id="UP000053244">
    <property type="component" value="Unassembled WGS sequence"/>
</dbReference>
<proteinExistence type="predicted"/>
<dbReference type="SUPFAM" id="SSF53639">
    <property type="entry name" value="AraD/HMP-PK domain-like"/>
    <property type="match status" value="1"/>
</dbReference>
<dbReference type="PANTHER" id="PTHR22789:SF0">
    <property type="entry name" value="3-OXO-TETRONATE 4-PHOSPHATE DECARBOXYLASE-RELATED"/>
    <property type="match status" value="1"/>
</dbReference>
<dbReference type="EMBL" id="LLZH01000276">
    <property type="protein sequence ID" value="KUL29695.1"/>
    <property type="molecule type" value="Genomic_DNA"/>
</dbReference>
<dbReference type="SMART" id="SM01007">
    <property type="entry name" value="Aldolase_II"/>
    <property type="match status" value="1"/>
</dbReference>
<feature type="domain" description="Class II aldolase/adducin N-terminal" evidence="3">
    <location>
        <begin position="7"/>
        <end position="195"/>
    </location>
</feature>
<accession>A0A124G9R1</accession>
<dbReference type="PANTHER" id="PTHR22789">
    <property type="entry name" value="FUCULOSE PHOSPHATE ALDOLASE"/>
    <property type="match status" value="1"/>
</dbReference>
<dbReference type="GO" id="GO:0046872">
    <property type="term" value="F:metal ion binding"/>
    <property type="evidence" value="ECO:0007669"/>
    <property type="project" value="UniProtKB-KW"/>
</dbReference>
<dbReference type="InterPro" id="IPR001303">
    <property type="entry name" value="Aldolase_II/adducin_N"/>
</dbReference>
<protein>
    <submittedName>
        <fullName evidence="4">Aldolase</fullName>
    </submittedName>
</protein>
<name>A0A124G9R1_9ACTN</name>
<keyword evidence="2" id="KW-0456">Lyase</keyword>